<dbReference type="AlphaFoldDB" id="A0A061QSB6"/>
<name>A0A061QSB6_9CHLO</name>
<protein>
    <submittedName>
        <fullName evidence="2">Uncharacterized protein</fullName>
    </submittedName>
</protein>
<proteinExistence type="predicted"/>
<organism evidence="2">
    <name type="scientific">Tetraselmis sp. GSL018</name>
    <dbReference type="NCBI Taxonomy" id="582737"/>
    <lineage>
        <taxon>Eukaryota</taxon>
        <taxon>Viridiplantae</taxon>
        <taxon>Chlorophyta</taxon>
        <taxon>core chlorophytes</taxon>
        <taxon>Chlorodendrophyceae</taxon>
        <taxon>Chlorodendrales</taxon>
        <taxon>Chlorodendraceae</taxon>
        <taxon>Tetraselmis</taxon>
    </lineage>
</organism>
<evidence type="ECO:0000313" key="2">
    <source>
        <dbReference type="EMBL" id="JAC61226.1"/>
    </source>
</evidence>
<sequence length="47" mass="5313">MGDVEAFEFLVEGDPQQVQPTERERPRSPPRPRAGSREGSRCTRRGS</sequence>
<dbReference type="EMBL" id="GBEZ01025917">
    <property type="protein sequence ID" value="JAC61226.1"/>
    <property type="molecule type" value="Transcribed_RNA"/>
</dbReference>
<reference evidence="2" key="1">
    <citation type="submission" date="2014-05" db="EMBL/GenBank/DDBJ databases">
        <title>The transcriptome of the halophilic microalga Tetraselmis sp. GSL018 isolated from the Great Salt Lake, Utah.</title>
        <authorList>
            <person name="Jinkerson R.E."/>
            <person name="D'Adamo S."/>
            <person name="Posewitz M.C."/>
        </authorList>
    </citation>
    <scope>NUCLEOTIDE SEQUENCE</scope>
    <source>
        <strain evidence="2">GSL018</strain>
    </source>
</reference>
<gene>
    <name evidence="2" type="ORF">TSPGSL018_26821</name>
</gene>
<accession>A0A061QSB6</accession>
<feature type="non-terminal residue" evidence="2">
    <location>
        <position position="47"/>
    </location>
</feature>
<evidence type="ECO:0000256" key="1">
    <source>
        <dbReference type="SAM" id="MobiDB-lite"/>
    </source>
</evidence>
<feature type="region of interest" description="Disordered" evidence="1">
    <location>
        <begin position="1"/>
        <end position="47"/>
    </location>
</feature>